<dbReference type="AlphaFoldDB" id="A0A2N9AVM8"/>
<proteinExistence type="predicted"/>
<name>A0A2N9AVM8_METEX</name>
<accession>A0A2N9AVM8</accession>
<evidence type="ECO:0000313" key="1">
    <source>
        <dbReference type="EMBL" id="SOR31363.1"/>
    </source>
</evidence>
<reference evidence="2" key="1">
    <citation type="submission" date="2017-10" db="EMBL/GenBank/DDBJ databases">
        <authorList>
            <person name="Regsiter A."/>
            <person name="William W."/>
        </authorList>
    </citation>
    <scope>NUCLEOTIDE SEQUENCE [LARGE SCALE GENOMIC DNA]</scope>
</reference>
<evidence type="ECO:0000313" key="2">
    <source>
        <dbReference type="Proteomes" id="UP000233769"/>
    </source>
</evidence>
<protein>
    <submittedName>
        <fullName evidence="1">Uncharacterized protein</fullName>
    </submittedName>
</protein>
<dbReference type="Proteomes" id="UP000233769">
    <property type="component" value="Chromosome tk0001"/>
</dbReference>
<organism evidence="1 2">
    <name type="scientific">Methylorubrum extorquens</name>
    <name type="common">Methylobacterium dichloromethanicum</name>
    <name type="synonym">Methylobacterium extorquens</name>
    <dbReference type="NCBI Taxonomy" id="408"/>
    <lineage>
        <taxon>Bacteria</taxon>
        <taxon>Pseudomonadati</taxon>
        <taxon>Pseudomonadota</taxon>
        <taxon>Alphaproteobacteria</taxon>
        <taxon>Hyphomicrobiales</taxon>
        <taxon>Methylobacteriaceae</taxon>
        <taxon>Methylorubrum</taxon>
    </lineage>
</organism>
<sequence>MTPLLLSRIKLILNGLFEDNRKLALIIIEAIANQHSKNTAIE</sequence>
<gene>
    <name evidence="1" type="ORF">TK0001_4778</name>
</gene>
<dbReference type="EMBL" id="LT962688">
    <property type="protein sequence ID" value="SOR31363.1"/>
    <property type="molecule type" value="Genomic_DNA"/>
</dbReference>